<proteinExistence type="predicted"/>
<sequence>MAAHKPTGRGPVSPNTSSRVKTVAANVLNTGRATPTQAKTLAASVMRHEPAHKGPKK</sequence>
<evidence type="ECO:0000313" key="2">
    <source>
        <dbReference type="Proteomes" id="UP000315095"/>
    </source>
</evidence>
<dbReference type="EMBL" id="BDLU01000101">
    <property type="protein sequence ID" value="GCE85346.1"/>
    <property type="molecule type" value="Genomic_DNA"/>
</dbReference>
<dbReference type="RefSeq" id="WP_154670691.1">
    <property type="nucleotide sequence ID" value="NZ_BDLU01000101.1"/>
</dbReference>
<evidence type="ECO:0000313" key="1">
    <source>
        <dbReference type="EMBL" id="GCE85346.1"/>
    </source>
</evidence>
<keyword evidence="2" id="KW-1185">Reference proteome</keyword>
<reference evidence="2" key="1">
    <citation type="submission" date="2017-01" db="EMBL/GenBank/DDBJ databases">
        <title>Komagataeibacter sp. MSKU9 whole genome sequencing project.</title>
        <authorList>
            <person name="Matsutani M."/>
            <person name="Naloka K."/>
            <person name="Theeragool G."/>
            <person name="Yakushi T."/>
            <person name="Matsushita K."/>
        </authorList>
    </citation>
    <scope>NUCLEOTIDE SEQUENCE [LARGE SCALE GENOMIC DNA]</scope>
    <source>
        <strain evidence="2">MSKU9</strain>
    </source>
</reference>
<dbReference type="AlphaFoldDB" id="A0A4P5P5F0"/>
<gene>
    <name evidence="1" type="ORF">MSKU9_3487</name>
</gene>
<organism evidence="1 2">
    <name type="scientific">Komagataeibacter diospyri</name>
    <dbReference type="NCBI Taxonomy" id="1932662"/>
    <lineage>
        <taxon>Bacteria</taxon>
        <taxon>Pseudomonadati</taxon>
        <taxon>Pseudomonadota</taxon>
        <taxon>Alphaproteobacteria</taxon>
        <taxon>Acetobacterales</taxon>
        <taxon>Acetobacteraceae</taxon>
        <taxon>Komagataeibacter</taxon>
    </lineage>
</organism>
<comment type="caution">
    <text evidence="1">The sequence shown here is derived from an EMBL/GenBank/DDBJ whole genome shotgun (WGS) entry which is preliminary data.</text>
</comment>
<name>A0A4P5P5F0_9PROT</name>
<protein>
    <submittedName>
        <fullName evidence="1">Uncharacterized protein</fullName>
    </submittedName>
</protein>
<dbReference type="Proteomes" id="UP000315095">
    <property type="component" value="Unassembled WGS sequence"/>
</dbReference>
<accession>A0A4P5P5F0</accession>